<name>A0A2W5PMP7_VARPD</name>
<feature type="non-terminal residue" evidence="1">
    <location>
        <position position="140"/>
    </location>
</feature>
<accession>A0A2W5PMP7</accession>
<sequence>MVLLLCLVVLVILMAGGVAIIRSMNASLFTAGNLAFKRDLVNQGEQALSTVLAQFAPGGALATATATDQPARNYKASMLPANAQGIPTALLDDTAFSAVGTAADLVGASPDVKIRYVVDRLCATAGAAVTTGCIQSVGAP</sequence>
<protein>
    <recommendedName>
        <fullName evidence="3">Type 4 fimbrial biogenesis protein PilX N-terminal domain-containing protein</fullName>
    </recommendedName>
</protein>
<evidence type="ECO:0000313" key="2">
    <source>
        <dbReference type="Proteomes" id="UP000249135"/>
    </source>
</evidence>
<organism evidence="1 2">
    <name type="scientific">Variovorax paradoxus</name>
    <dbReference type="NCBI Taxonomy" id="34073"/>
    <lineage>
        <taxon>Bacteria</taxon>
        <taxon>Pseudomonadati</taxon>
        <taxon>Pseudomonadota</taxon>
        <taxon>Betaproteobacteria</taxon>
        <taxon>Burkholderiales</taxon>
        <taxon>Comamonadaceae</taxon>
        <taxon>Variovorax</taxon>
    </lineage>
</organism>
<proteinExistence type="predicted"/>
<evidence type="ECO:0000313" key="1">
    <source>
        <dbReference type="EMBL" id="PZQ65978.1"/>
    </source>
</evidence>
<evidence type="ECO:0008006" key="3">
    <source>
        <dbReference type="Google" id="ProtNLM"/>
    </source>
</evidence>
<dbReference type="EMBL" id="QFPP01000469">
    <property type="protein sequence ID" value="PZQ65978.1"/>
    <property type="molecule type" value="Genomic_DNA"/>
</dbReference>
<comment type="caution">
    <text evidence="1">The sequence shown here is derived from an EMBL/GenBank/DDBJ whole genome shotgun (WGS) entry which is preliminary data.</text>
</comment>
<dbReference type="AlphaFoldDB" id="A0A2W5PMP7"/>
<dbReference type="Proteomes" id="UP000249135">
    <property type="component" value="Unassembled WGS sequence"/>
</dbReference>
<gene>
    <name evidence="1" type="ORF">DI563_24920</name>
</gene>
<reference evidence="1 2" key="1">
    <citation type="submission" date="2017-08" db="EMBL/GenBank/DDBJ databases">
        <title>Infants hospitalized years apart are colonized by the same room-sourced microbial strains.</title>
        <authorList>
            <person name="Brooks B."/>
            <person name="Olm M.R."/>
            <person name="Firek B.A."/>
            <person name="Baker R."/>
            <person name="Thomas B.C."/>
            <person name="Morowitz M.J."/>
            <person name="Banfield J.F."/>
        </authorList>
    </citation>
    <scope>NUCLEOTIDE SEQUENCE [LARGE SCALE GENOMIC DNA]</scope>
    <source>
        <strain evidence="1">S2_005_003_R2_41</strain>
    </source>
</reference>